<dbReference type="Proteomes" id="UP000829476">
    <property type="component" value="Chromosome"/>
</dbReference>
<organism evidence="2 3">
    <name type="scientific">Zhouia spongiae</name>
    <dbReference type="NCBI Taxonomy" id="2202721"/>
    <lineage>
        <taxon>Bacteria</taxon>
        <taxon>Pseudomonadati</taxon>
        <taxon>Bacteroidota</taxon>
        <taxon>Flavobacteriia</taxon>
        <taxon>Flavobacteriales</taxon>
        <taxon>Flavobacteriaceae</taxon>
        <taxon>Zhouia</taxon>
    </lineage>
</organism>
<evidence type="ECO:0000313" key="3">
    <source>
        <dbReference type="Proteomes" id="UP000829476"/>
    </source>
</evidence>
<dbReference type="RefSeq" id="WP_242936278.1">
    <property type="nucleotide sequence ID" value="NZ_CP094326.1"/>
</dbReference>
<protein>
    <submittedName>
        <fullName evidence="2">Uncharacterized protein</fullName>
    </submittedName>
</protein>
<dbReference type="EMBL" id="CP094326">
    <property type="protein sequence ID" value="UNY97867.1"/>
    <property type="molecule type" value="Genomic_DNA"/>
</dbReference>
<feature type="transmembrane region" description="Helical" evidence="1">
    <location>
        <begin position="87"/>
        <end position="105"/>
    </location>
</feature>
<keyword evidence="1" id="KW-1133">Transmembrane helix</keyword>
<feature type="transmembrane region" description="Helical" evidence="1">
    <location>
        <begin position="137"/>
        <end position="158"/>
    </location>
</feature>
<feature type="transmembrane region" description="Helical" evidence="1">
    <location>
        <begin position="5"/>
        <end position="26"/>
    </location>
</feature>
<sequence>MKPKIVRITSFFLIALIHLVFVSAVLLEKVNILPVFLLVIILVCLTSFAYSKVPLYHEDHFMENFMAVVFVTAGAVATYILHHYLKTGPVLAAGIVGTLASFIPAIDKKSEVCSLAPTAIYCGCFVGMSNRNVAPDFLFIVFAGVAAGIFMVISKGVFRDMGGKLGTIAFGGVAFASFIIFMLF</sequence>
<keyword evidence="3" id="KW-1185">Reference proteome</keyword>
<keyword evidence="1" id="KW-0472">Membrane</keyword>
<accession>A0ABY3YJ55</accession>
<proteinExistence type="predicted"/>
<feature type="transmembrane region" description="Helical" evidence="1">
    <location>
        <begin position="32"/>
        <end position="50"/>
    </location>
</feature>
<keyword evidence="1" id="KW-0812">Transmembrane</keyword>
<gene>
    <name evidence="2" type="ORF">MQE36_12315</name>
</gene>
<evidence type="ECO:0000256" key="1">
    <source>
        <dbReference type="SAM" id="Phobius"/>
    </source>
</evidence>
<reference evidence="2 3" key="1">
    <citation type="journal article" date="2018" name="Int. J. Syst. Evol. Microbiol.">
        <title>Zhouia spongiae sp. nov., isolated from a marine sponge.</title>
        <authorList>
            <person name="Zhuang L."/>
            <person name="Lin B."/>
            <person name="Qin F."/>
            <person name="Luo L."/>
        </authorList>
    </citation>
    <scope>NUCLEOTIDE SEQUENCE [LARGE SCALE GENOMIC DNA]</scope>
    <source>
        <strain evidence="2 3">HN-Y44</strain>
    </source>
</reference>
<evidence type="ECO:0000313" key="2">
    <source>
        <dbReference type="EMBL" id="UNY97867.1"/>
    </source>
</evidence>
<feature type="transmembrane region" description="Helical" evidence="1">
    <location>
        <begin position="62"/>
        <end position="81"/>
    </location>
</feature>
<name>A0ABY3YJ55_9FLAO</name>
<feature type="transmembrane region" description="Helical" evidence="1">
    <location>
        <begin position="165"/>
        <end position="183"/>
    </location>
</feature>